<protein>
    <submittedName>
        <fullName evidence="2">Lipoprotein</fullName>
    </submittedName>
</protein>
<keyword evidence="1" id="KW-1185">Reference proteome</keyword>
<dbReference type="WBParaSite" id="L893_g7922.t1">
    <property type="protein sequence ID" value="L893_g7922.t1"/>
    <property type="gene ID" value="L893_g7922"/>
</dbReference>
<accession>A0A1I8APT1</accession>
<evidence type="ECO:0000313" key="1">
    <source>
        <dbReference type="Proteomes" id="UP000095287"/>
    </source>
</evidence>
<organism evidence="1 2">
    <name type="scientific">Steinernema glaseri</name>
    <dbReference type="NCBI Taxonomy" id="37863"/>
    <lineage>
        <taxon>Eukaryota</taxon>
        <taxon>Metazoa</taxon>
        <taxon>Ecdysozoa</taxon>
        <taxon>Nematoda</taxon>
        <taxon>Chromadorea</taxon>
        <taxon>Rhabditida</taxon>
        <taxon>Tylenchina</taxon>
        <taxon>Panagrolaimomorpha</taxon>
        <taxon>Strongyloidoidea</taxon>
        <taxon>Steinernematidae</taxon>
        <taxon>Steinernema</taxon>
    </lineage>
</organism>
<reference evidence="2" key="1">
    <citation type="submission" date="2016-11" db="UniProtKB">
        <authorList>
            <consortium name="WormBaseParasite"/>
        </authorList>
    </citation>
    <scope>IDENTIFICATION</scope>
</reference>
<name>A0A1I8APT1_9BILA</name>
<evidence type="ECO:0000313" key="2">
    <source>
        <dbReference type="WBParaSite" id="L893_g7922.t1"/>
    </source>
</evidence>
<dbReference type="Proteomes" id="UP000095287">
    <property type="component" value="Unplaced"/>
</dbReference>
<dbReference type="AlphaFoldDB" id="A0A1I8APT1"/>
<proteinExistence type="predicted"/>
<sequence>MSGLTCYDDDSRAKPAMPNPWTDCFVSESVLQSGRGFWAESARQERAENHAVFIQIFYAQLQRLDPGCEQRVQQVLALFVSHQGSAAVNGGDFVLLVHANVQTGGVIVGGVHAVRSQDASFGCTGLFDQTLHLALAGGLTGWIQGVRIAQTTRGVAERRGRACLCAITRGRASSEQNGGKYAK</sequence>